<evidence type="ECO:0000256" key="9">
    <source>
        <dbReference type="RuleBase" id="RU003915"/>
    </source>
</evidence>
<evidence type="ECO:0000313" key="11">
    <source>
        <dbReference type="EMBL" id="AIE94115.1"/>
    </source>
</evidence>
<keyword evidence="6" id="KW-0143">Chaperone</keyword>
<comment type="catalytic activity">
    <reaction evidence="1 8 9">
        <text>[protein]-peptidylproline (omega=180) = [protein]-peptidylproline (omega=0)</text>
        <dbReference type="Rhea" id="RHEA:16237"/>
        <dbReference type="Rhea" id="RHEA-COMP:10747"/>
        <dbReference type="Rhea" id="RHEA-COMP:10748"/>
        <dbReference type="ChEBI" id="CHEBI:83833"/>
        <dbReference type="ChEBI" id="CHEBI:83834"/>
        <dbReference type="EC" id="5.2.1.8"/>
    </reaction>
</comment>
<name>A0A075FR19_9EURY</name>
<gene>
    <name evidence="11" type="primary">slyD</name>
</gene>
<dbReference type="GO" id="GO:0003755">
    <property type="term" value="F:peptidyl-prolyl cis-trans isomerase activity"/>
    <property type="evidence" value="ECO:0007669"/>
    <property type="project" value="UniProtKB-UniRule"/>
</dbReference>
<proteinExistence type="inferred from homology"/>
<dbReference type="AlphaFoldDB" id="A0A075FR19"/>
<reference evidence="11" key="1">
    <citation type="journal article" date="2014" name="Genome Biol. Evol.">
        <title>Pangenome evidence for extensive interdomain horizontal transfer affecting lineage core and shell genes in uncultured planktonic thaumarchaeota and euryarchaeota.</title>
        <authorList>
            <person name="Deschamps P."/>
            <person name="Zivanovic Y."/>
            <person name="Moreira D."/>
            <person name="Rodriguez-Valera F."/>
            <person name="Lopez-Garcia P."/>
        </authorList>
    </citation>
    <scope>NUCLEOTIDE SEQUENCE</scope>
</reference>
<dbReference type="Gene3D" id="3.10.50.40">
    <property type="match status" value="1"/>
</dbReference>
<comment type="similarity">
    <text evidence="3 9">Belongs to the FKBP-type PPIase family.</text>
</comment>
<keyword evidence="7 8" id="KW-0413">Isomerase</keyword>
<dbReference type="Pfam" id="PF00254">
    <property type="entry name" value="FKBP_C"/>
    <property type="match status" value="1"/>
</dbReference>
<protein>
    <recommendedName>
        <fullName evidence="9">Peptidyl-prolyl cis-trans isomerase</fullName>
        <ecNumber evidence="9">5.2.1.8</ecNumber>
    </recommendedName>
</protein>
<dbReference type="SUPFAM" id="SSF54534">
    <property type="entry name" value="FKBP-like"/>
    <property type="match status" value="1"/>
</dbReference>
<evidence type="ECO:0000256" key="6">
    <source>
        <dbReference type="ARBA" id="ARBA00023186"/>
    </source>
</evidence>
<keyword evidence="4" id="KW-0963">Cytoplasm</keyword>
<evidence type="ECO:0000259" key="10">
    <source>
        <dbReference type="PROSITE" id="PS50059"/>
    </source>
</evidence>
<dbReference type="EC" id="5.2.1.8" evidence="9"/>
<dbReference type="PANTHER" id="PTHR47861">
    <property type="entry name" value="FKBP-TYPE PEPTIDYL-PROLYL CIS-TRANS ISOMERASE SLYD"/>
    <property type="match status" value="1"/>
</dbReference>
<organism evidence="11">
    <name type="scientific">uncultured marine group II/III euryarchaeote AD1000_43_G11</name>
    <dbReference type="NCBI Taxonomy" id="1457772"/>
    <lineage>
        <taxon>Archaea</taxon>
        <taxon>Methanobacteriati</taxon>
        <taxon>Methanobacteriota</taxon>
        <taxon>environmental samples</taxon>
    </lineage>
</organism>
<evidence type="ECO:0000256" key="5">
    <source>
        <dbReference type="ARBA" id="ARBA00023110"/>
    </source>
</evidence>
<dbReference type="GO" id="GO:0005737">
    <property type="term" value="C:cytoplasm"/>
    <property type="evidence" value="ECO:0007669"/>
    <property type="project" value="UniProtKB-SubCell"/>
</dbReference>
<evidence type="ECO:0000256" key="3">
    <source>
        <dbReference type="ARBA" id="ARBA00006577"/>
    </source>
</evidence>
<dbReference type="EMBL" id="KF900414">
    <property type="protein sequence ID" value="AIE94115.1"/>
    <property type="molecule type" value="Genomic_DNA"/>
</dbReference>
<feature type="domain" description="PPIase FKBP-type" evidence="10">
    <location>
        <begin position="7"/>
        <end position="82"/>
    </location>
</feature>
<accession>A0A075FR19</accession>
<sequence length="167" mass="18374">MTTIENDKVAYVTYTGTFPDTGEVFDSNVGGEPLQFLVGHGNMIQGFEQEMLGASEGDTREFTLTPDNAYGHHRDEAIQDVPRSQFPEEIDVEQALQDGIPLAAYDEHGRPMQFKISAIDGDIVKVDFNHPMAGKTLHFSVNVVSIRDAVPEELEHGHAHGPGGHHH</sequence>
<dbReference type="PROSITE" id="PS50059">
    <property type="entry name" value="FKBP_PPIASE"/>
    <property type="match status" value="1"/>
</dbReference>
<dbReference type="PANTHER" id="PTHR47861:SF3">
    <property type="entry name" value="FKBP-TYPE PEPTIDYL-PROLYL CIS-TRANS ISOMERASE SLYD"/>
    <property type="match status" value="1"/>
</dbReference>
<dbReference type="GO" id="GO:0042026">
    <property type="term" value="P:protein refolding"/>
    <property type="evidence" value="ECO:0007669"/>
    <property type="project" value="UniProtKB-ARBA"/>
</dbReference>
<dbReference type="InterPro" id="IPR001179">
    <property type="entry name" value="PPIase_FKBP_dom"/>
</dbReference>
<evidence type="ECO:0000256" key="2">
    <source>
        <dbReference type="ARBA" id="ARBA00004496"/>
    </source>
</evidence>
<dbReference type="InterPro" id="IPR046357">
    <property type="entry name" value="PPIase_dom_sf"/>
</dbReference>
<evidence type="ECO:0000256" key="8">
    <source>
        <dbReference type="PROSITE-ProRule" id="PRU00277"/>
    </source>
</evidence>
<evidence type="ECO:0000256" key="4">
    <source>
        <dbReference type="ARBA" id="ARBA00022490"/>
    </source>
</evidence>
<evidence type="ECO:0000256" key="1">
    <source>
        <dbReference type="ARBA" id="ARBA00000971"/>
    </source>
</evidence>
<comment type="subcellular location">
    <subcellularLocation>
        <location evidence="2">Cytoplasm</location>
    </subcellularLocation>
</comment>
<keyword evidence="5 8" id="KW-0697">Rotamase</keyword>
<evidence type="ECO:0000256" key="7">
    <source>
        <dbReference type="ARBA" id="ARBA00023235"/>
    </source>
</evidence>